<dbReference type="EMBL" id="JAIWQS010000004">
    <property type="protein sequence ID" value="KAJ8769073.1"/>
    <property type="molecule type" value="Genomic_DNA"/>
</dbReference>
<dbReference type="InterPro" id="IPR040256">
    <property type="entry name" value="At4g02000-like"/>
</dbReference>
<protein>
    <recommendedName>
        <fullName evidence="4">DUF4283 domain-containing protein</fullName>
    </recommendedName>
</protein>
<dbReference type="AlphaFoldDB" id="A0AAV8TSA3"/>
<evidence type="ECO:0008006" key="4">
    <source>
        <dbReference type="Google" id="ProtNLM"/>
    </source>
</evidence>
<dbReference type="Proteomes" id="UP001159364">
    <property type="component" value="Linkage Group LG04"/>
</dbReference>
<name>A0AAV8TSA3_9ROSI</name>
<feature type="compositionally biased region" description="Pro residues" evidence="1">
    <location>
        <begin position="9"/>
        <end position="22"/>
    </location>
</feature>
<feature type="compositionally biased region" description="Low complexity" evidence="1">
    <location>
        <begin position="55"/>
        <end position="66"/>
    </location>
</feature>
<evidence type="ECO:0000313" key="2">
    <source>
        <dbReference type="EMBL" id="KAJ8769073.1"/>
    </source>
</evidence>
<accession>A0AAV8TSA3</accession>
<reference evidence="2 3" key="1">
    <citation type="submission" date="2021-09" db="EMBL/GenBank/DDBJ databases">
        <title>Genomic insights and catalytic innovation underlie evolution of tropane alkaloids biosynthesis.</title>
        <authorList>
            <person name="Wang Y.-J."/>
            <person name="Tian T."/>
            <person name="Huang J.-P."/>
            <person name="Huang S.-X."/>
        </authorList>
    </citation>
    <scope>NUCLEOTIDE SEQUENCE [LARGE SCALE GENOMIC DNA]</scope>
    <source>
        <strain evidence="2">KIB-2018</strain>
        <tissue evidence="2">Leaf</tissue>
    </source>
</reference>
<comment type="caution">
    <text evidence="2">The sequence shown here is derived from an EMBL/GenBank/DDBJ whole genome shotgun (WGS) entry which is preliminary data.</text>
</comment>
<feature type="compositionally biased region" description="Pro residues" evidence="1">
    <location>
        <begin position="72"/>
        <end position="86"/>
    </location>
</feature>
<feature type="region of interest" description="Disordered" evidence="1">
    <location>
        <begin position="325"/>
        <end position="361"/>
    </location>
</feature>
<proteinExistence type="predicted"/>
<keyword evidence="3" id="KW-1185">Reference proteome</keyword>
<feature type="region of interest" description="Disordered" evidence="1">
    <location>
        <begin position="1"/>
        <end position="96"/>
    </location>
</feature>
<feature type="compositionally biased region" description="Basic and acidic residues" evidence="1">
    <location>
        <begin position="342"/>
        <end position="359"/>
    </location>
</feature>
<feature type="compositionally biased region" description="Polar residues" evidence="1">
    <location>
        <begin position="28"/>
        <end position="46"/>
    </location>
</feature>
<sequence length="424" mass="46463">MASSSSSPHPHPPLSPVLPSPSLPKGLIQQSPIRLPPSSENTNPNIIATDHSPDSLHFPPLSSFPSKGSQPPSLPPAQKPNPPDPPRSWKAVVDAGSGASSELQELSFFPPEVKENQVFVIPSRELAQRGASKFHTELIGFFLGKRPAYPVRGPWHIQGKPLFLRHWSLSGGELVDITKAPMWARFYNVPIEYWNTEGLGRIASAVGLPLLMDTPTAHMSRIIYARLCMEMELQKQWPSAFQLATYGEEGQLSFREVSVEYEWQPPACEQHKVWVPTGRTFVTGLHSELEHGQESEPVSAPSPVLQKEVVVDPLPQASVEAMPATVQGEVSNSTECAPTYHSIEDTRGDSGDPSPKAEDQMDISGDSALKLMNSGQIGDINSRVANCQNTLTNIQDLLKESPCSSPLLAREIEAIRNLYRSLED</sequence>
<evidence type="ECO:0000313" key="3">
    <source>
        <dbReference type="Proteomes" id="UP001159364"/>
    </source>
</evidence>
<dbReference type="PANTHER" id="PTHR31286:SF180">
    <property type="entry name" value="OS10G0362600 PROTEIN"/>
    <property type="match status" value="1"/>
</dbReference>
<organism evidence="2 3">
    <name type="scientific">Erythroxylum novogranatense</name>
    <dbReference type="NCBI Taxonomy" id="1862640"/>
    <lineage>
        <taxon>Eukaryota</taxon>
        <taxon>Viridiplantae</taxon>
        <taxon>Streptophyta</taxon>
        <taxon>Embryophyta</taxon>
        <taxon>Tracheophyta</taxon>
        <taxon>Spermatophyta</taxon>
        <taxon>Magnoliopsida</taxon>
        <taxon>eudicotyledons</taxon>
        <taxon>Gunneridae</taxon>
        <taxon>Pentapetalae</taxon>
        <taxon>rosids</taxon>
        <taxon>fabids</taxon>
        <taxon>Malpighiales</taxon>
        <taxon>Erythroxylaceae</taxon>
        <taxon>Erythroxylum</taxon>
    </lineage>
</organism>
<gene>
    <name evidence="2" type="ORF">K2173_024069</name>
</gene>
<evidence type="ECO:0000256" key="1">
    <source>
        <dbReference type="SAM" id="MobiDB-lite"/>
    </source>
</evidence>
<dbReference type="PANTHER" id="PTHR31286">
    <property type="entry name" value="GLYCINE-RICH CELL WALL STRUCTURAL PROTEIN 1.8-LIKE"/>
    <property type="match status" value="1"/>
</dbReference>